<dbReference type="PANTHER" id="PTHR14320">
    <property type="entry name" value="COILED-COIL DOMAIN-CONTAINING PROTEIN 181"/>
    <property type="match status" value="1"/>
</dbReference>
<accession>A0A1B6E3C2</accession>
<keyword evidence="7" id="KW-0493">Microtubule</keyword>
<dbReference type="PANTHER" id="PTHR14320:SF2">
    <property type="entry name" value="COILED-COIL DOMAIN-CONTAINING PROTEIN 181"/>
    <property type="match status" value="1"/>
</dbReference>
<evidence type="ECO:0000256" key="1">
    <source>
        <dbReference type="ARBA" id="ARBA00002213"/>
    </source>
</evidence>
<keyword evidence="6" id="KW-0963">Cytoplasm</keyword>
<comment type="similarity">
    <text evidence="4">Belongs to the CCDC181 family.</text>
</comment>
<comment type="subunit">
    <text evidence="13">Homodimer. Interacts with HOOK1. Interacts with HOOK2. Interacts with HOOK3.</text>
</comment>
<comment type="function">
    <text evidence="1">Microtubule-binding protein that localizes to the microtubular manchette of elongating spermatids.</text>
</comment>
<proteinExistence type="inferred from homology"/>
<dbReference type="GO" id="GO:0031514">
    <property type="term" value="C:motile cilium"/>
    <property type="evidence" value="ECO:0007669"/>
    <property type="project" value="UniProtKB-SubCell"/>
</dbReference>
<comment type="subcellular location">
    <subcellularLocation>
        <location evidence="2">Cell projection</location>
        <location evidence="2">Cilium</location>
        <location evidence="2">Flagellum</location>
    </subcellularLocation>
    <subcellularLocation>
        <location evidence="3">Cytoplasm</location>
        <location evidence="3">Cytoskeleton</location>
    </subcellularLocation>
</comment>
<organism evidence="15">
    <name type="scientific">Clastoptera arizonana</name>
    <name type="common">Arizona spittle bug</name>
    <dbReference type="NCBI Taxonomy" id="38151"/>
    <lineage>
        <taxon>Eukaryota</taxon>
        <taxon>Metazoa</taxon>
        <taxon>Ecdysozoa</taxon>
        <taxon>Arthropoda</taxon>
        <taxon>Hexapoda</taxon>
        <taxon>Insecta</taxon>
        <taxon>Pterygota</taxon>
        <taxon>Neoptera</taxon>
        <taxon>Paraneoptera</taxon>
        <taxon>Hemiptera</taxon>
        <taxon>Auchenorrhyncha</taxon>
        <taxon>Cercopoidea</taxon>
        <taxon>Clastopteridae</taxon>
        <taxon>Clastoptera</taxon>
    </lineage>
</organism>
<sequence length="562" mass="65162">MEDQHKLPTSPELNSTYIYDQTIIDSLQKLSIDENYIQNHILKNNNDYGDEEDDDYFPMNPSGSVLVRADKPYNKASKIQVANYNLQKENFVKQTPESRVHFHEKKTVFVYNYEGESFYFEANVFPTPEETPFSKASTNYPDSLKMDKRGSRIGNDNKVLVVKLPVTEGRETISDIDYFENDDVCIPMLSIGTVQKEEIGEENVEQLTENYQQNKILEEKTSLQETAREIFEKNNIDEEVASTPRNNSGVVIKITSADSFDSEFSTDTSNQEEIEEQGNIILERKNLNDESKIKIGLSDSEESKNVVTEELNKQSKYTKKPSKKQTLNSFNIFKPKVFEKNKNPKQNDYKRVSLNKTEAKNGIKLSKKSKSVEIDLSSSCSSNCSTHVNIERPKSCVEKSNLEKKRTRPLTAPTQRTCCQWSQPRLPDYNGLRSEYGLSAEQLKERKQIRLENNKARQIRRENKMKEEEEKRKANEAKFCAWLEKKKEQARRRYIRNQHLFFEANSITTYPAPTYHLKKMGSVRNKQISKSHRNCISLEEILVKAKSKENKTYRIYLGVSVE</sequence>
<evidence type="ECO:0000256" key="12">
    <source>
        <dbReference type="ARBA" id="ARBA00023273"/>
    </source>
</evidence>
<evidence type="ECO:0000256" key="9">
    <source>
        <dbReference type="ARBA" id="ARBA00023054"/>
    </source>
</evidence>
<name>A0A1B6E3C2_9HEMI</name>
<dbReference type="EMBL" id="GEDC01004909">
    <property type="protein sequence ID" value="JAS32389.1"/>
    <property type="molecule type" value="Transcribed_RNA"/>
</dbReference>
<evidence type="ECO:0000256" key="4">
    <source>
        <dbReference type="ARBA" id="ARBA00005737"/>
    </source>
</evidence>
<dbReference type="AlphaFoldDB" id="A0A1B6E3C2"/>
<gene>
    <name evidence="15" type="ORF">g.15343</name>
</gene>
<keyword evidence="12" id="KW-0966">Cell projection</keyword>
<evidence type="ECO:0000256" key="11">
    <source>
        <dbReference type="ARBA" id="ARBA00023212"/>
    </source>
</evidence>
<evidence type="ECO:0000256" key="13">
    <source>
        <dbReference type="ARBA" id="ARBA00047162"/>
    </source>
</evidence>
<evidence type="ECO:0000256" key="14">
    <source>
        <dbReference type="SAM" id="Coils"/>
    </source>
</evidence>
<keyword evidence="8" id="KW-0282">Flagellum</keyword>
<protein>
    <recommendedName>
        <fullName evidence="5">Coiled-coil domain-containing protein 181</fullName>
    </recommendedName>
</protein>
<evidence type="ECO:0000256" key="5">
    <source>
        <dbReference type="ARBA" id="ARBA00022306"/>
    </source>
</evidence>
<keyword evidence="10" id="KW-0969">Cilium</keyword>
<dbReference type="InterPro" id="IPR026687">
    <property type="entry name" value="CCDC181"/>
</dbReference>
<dbReference type="GO" id="GO:0005874">
    <property type="term" value="C:microtubule"/>
    <property type="evidence" value="ECO:0007669"/>
    <property type="project" value="UniProtKB-KW"/>
</dbReference>
<evidence type="ECO:0000256" key="2">
    <source>
        <dbReference type="ARBA" id="ARBA00004230"/>
    </source>
</evidence>
<dbReference type="GO" id="GO:0008017">
    <property type="term" value="F:microtubule binding"/>
    <property type="evidence" value="ECO:0007669"/>
    <property type="project" value="InterPro"/>
</dbReference>
<feature type="coiled-coil region" evidence="14">
    <location>
        <begin position="449"/>
        <end position="476"/>
    </location>
</feature>
<evidence type="ECO:0000256" key="3">
    <source>
        <dbReference type="ARBA" id="ARBA00004245"/>
    </source>
</evidence>
<keyword evidence="11" id="KW-0206">Cytoskeleton</keyword>
<evidence type="ECO:0000256" key="10">
    <source>
        <dbReference type="ARBA" id="ARBA00023069"/>
    </source>
</evidence>
<evidence type="ECO:0000256" key="7">
    <source>
        <dbReference type="ARBA" id="ARBA00022701"/>
    </source>
</evidence>
<reference evidence="15" key="1">
    <citation type="submission" date="2015-12" db="EMBL/GenBank/DDBJ databases">
        <title>De novo transcriptome assembly of four potential Pierce s Disease insect vectors from Arizona vineyards.</title>
        <authorList>
            <person name="Tassone E.E."/>
        </authorList>
    </citation>
    <scope>NUCLEOTIDE SEQUENCE</scope>
</reference>
<evidence type="ECO:0000313" key="15">
    <source>
        <dbReference type="EMBL" id="JAS32389.1"/>
    </source>
</evidence>
<evidence type="ECO:0000256" key="6">
    <source>
        <dbReference type="ARBA" id="ARBA00022490"/>
    </source>
</evidence>
<keyword evidence="9 14" id="KW-0175">Coiled coil</keyword>
<evidence type="ECO:0000256" key="8">
    <source>
        <dbReference type="ARBA" id="ARBA00022846"/>
    </source>
</evidence>